<evidence type="ECO:0000313" key="4">
    <source>
        <dbReference type="Proteomes" id="UP000295097"/>
    </source>
</evidence>
<proteinExistence type="predicted"/>
<dbReference type="SUPFAM" id="SSF58104">
    <property type="entry name" value="Methyl-accepting chemotaxis protein (MCP) signaling domain"/>
    <property type="match status" value="1"/>
</dbReference>
<dbReference type="Gene3D" id="1.20.58.60">
    <property type="match status" value="1"/>
</dbReference>
<reference evidence="3 4" key="1">
    <citation type="submission" date="2019-03" db="EMBL/GenBank/DDBJ databases">
        <title>Freshwater and sediment microbial communities from various areas in North America, analyzing microbe dynamics in response to fracking.</title>
        <authorList>
            <person name="Lamendella R."/>
        </authorList>
    </citation>
    <scope>NUCLEOTIDE SEQUENCE [LARGE SCALE GENOMIC DNA]</scope>
    <source>
        <strain evidence="3 4">175.2</strain>
    </source>
</reference>
<feature type="transmembrane region" description="Helical" evidence="1">
    <location>
        <begin position="7"/>
        <end position="28"/>
    </location>
</feature>
<dbReference type="PANTHER" id="PTHR36698">
    <property type="entry name" value="BLL5892 PROTEIN"/>
    <property type="match status" value="1"/>
</dbReference>
<name>A0A4R3NUY9_9HYPH</name>
<protein>
    <submittedName>
        <fullName evidence="3">Phospholipid/cholesterol/gamma-HCH transport system substrate-binding protein</fullName>
    </submittedName>
</protein>
<accession>A0A4R3NUY9</accession>
<dbReference type="PANTHER" id="PTHR36698:SF2">
    <property type="entry name" value="MCE_MLAD DOMAIN-CONTAINING PROTEIN"/>
    <property type="match status" value="1"/>
</dbReference>
<organism evidence="3 4">
    <name type="scientific">Martelella mediterranea</name>
    <dbReference type="NCBI Taxonomy" id="293089"/>
    <lineage>
        <taxon>Bacteria</taxon>
        <taxon>Pseudomonadati</taxon>
        <taxon>Pseudomonadota</taxon>
        <taxon>Alphaproteobacteria</taxon>
        <taxon>Hyphomicrobiales</taxon>
        <taxon>Aurantimonadaceae</taxon>
        <taxon>Martelella</taxon>
    </lineage>
</organism>
<dbReference type="InterPro" id="IPR003399">
    <property type="entry name" value="Mce/MlaD"/>
</dbReference>
<comment type="caution">
    <text evidence="3">The sequence shown here is derived from an EMBL/GenBank/DDBJ whole genome shotgun (WGS) entry which is preliminary data.</text>
</comment>
<dbReference type="AlphaFoldDB" id="A0A4R3NUY9"/>
<dbReference type="Pfam" id="PF02470">
    <property type="entry name" value="MlaD"/>
    <property type="match status" value="1"/>
</dbReference>
<sequence>METKANYSVVGFFILVVLAAGAGFIYWMQEYGRQGPVAELVVRIPGSANGLSIGSPVRFNGIQVGSIKKLLIDPKDPRYTIANTEVKANTPVYTSTTAKLELQGLTGAGYIELSSNGAEKGPNILQEAIDNDTYAELTADRSSLANLLTTADRIMKRLDSTVGQVQGVVDQMSGPLTETVKNVESFTAVLADNSDEIGNFLQAAGKLSDTVDGLSSSLDTTLASLNKVIEAVDPDQVSTIIDNAGTITTNVASASKNLDSVIDEFSGAVDTYRQFGAEADKAFKRVNEIVDAVDPQKVGSSVDDLAEVLAESKAAVASIRQVADNVNARSDDIDNAIANVSELSTKLNSASTKLNTVLTRVDEILGSDDTESLSDQARATLTSVQQAAETLNARIGPILNNLDNFSGSGLRDVRGLIDDTRQTVNSLDRTLQELSRDPQRLIFGGQDVKSYDGRNRY</sequence>
<dbReference type="EMBL" id="SMAR01000008">
    <property type="protein sequence ID" value="TCT40862.1"/>
    <property type="molecule type" value="Genomic_DNA"/>
</dbReference>
<dbReference type="Proteomes" id="UP000295097">
    <property type="component" value="Unassembled WGS sequence"/>
</dbReference>
<evidence type="ECO:0000256" key="1">
    <source>
        <dbReference type="SAM" id="Phobius"/>
    </source>
</evidence>
<keyword evidence="1" id="KW-0472">Membrane</keyword>
<feature type="domain" description="Mce/MlaD" evidence="2">
    <location>
        <begin position="47"/>
        <end position="114"/>
    </location>
</feature>
<evidence type="ECO:0000313" key="3">
    <source>
        <dbReference type="EMBL" id="TCT40862.1"/>
    </source>
</evidence>
<dbReference type="RefSeq" id="WP_132310023.1">
    <property type="nucleotide sequence ID" value="NZ_SMAR01000008.1"/>
</dbReference>
<keyword evidence="4" id="KW-1185">Reference proteome</keyword>
<keyword evidence="1" id="KW-1133">Transmembrane helix</keyword>
<keyword evidence="1" id="KW-0812">Transmembrane</keyword>
<dbReference type="OrthoDB" id="9808689at2"/>
<evidence type="ECO:0000259" key="2">
    <source>
        <dbReference type="Pfam" id="PF02470"/>
    </source>
</evidence>
<gene>
    <name evidence="3" type="ORF">EDC90_10082</name>
</gene>